<keyword evidence="1" id="KW-1133">Transmembrane helix</keyword>
<sequence>MEKKEKGSLWFLVIAFIGIALLLYFQVFKKDTKYYLEKGYSGLIENSFTGIIKTKEVDHDNHNNTVLVFSNGNKLEGLNGYFWGKMQIGDSISKIKGDSTIQVFRNGDKIILEITPFYESLIETQNKK</sequence>
<name>A0ABU9I3C7_9FLAO</name>
<evidence type="ECO:0000313" key="3">
    <source>
        <dbReference type="Proteomes" id="UP001393056"/>
    </source>
</evidence>
<dbReference type="Proteomes" id="UP001393056">
    <property type="component" value="Unassembled WGS sequence"/>
</dbReference>
<protein>
    <recommendedName>
        <fullName evidence="4">NfeD-like C-terminal domain-containing protein</fullName>
    </recommendedName>
</protein>
<keyword evidence="1" id="KW-0472">Membrane</keyword>
<proteinExistence type="predicted"/>
<keyword evidence="3" id="KW-1185">Reference proteome</keyword>
<evidence type="ECO:0008006" key="4">
    <source>
        <dbReference type="Google" id="ProtNLM"/>
    </source>
</evidence>
<reference evidence="2 3" key="1">
    <citation type="submission" date="2024-04" db="EMBL/GenBank/DDBJ databases">
        <title>Flavobacterium sp. DGU41 16S ribosomal RNA gene Genome sequencing and assembly.</title>
        <authorList>
            <person name="Park S."/>
        </authorList>
    </citation>
    <scope>NUCLEOTIDE SEQUENCE [LARGE SCALE GENOMIC DNA]</scope>
    <source>
        <strain evidence="2 3">DGU41</strain>
    </source>
</reference>
<feature type="transmembrane region" description="Helical" evidence="1">
    <location>
        <begin position="7"/>
        <end position="25"/>
    </location>
</feature>
<comment type="caution">
    <text evidence="2">The sequence shown here is derived from an EMBL/GenBank/DDBJ whole genome shotgun (WGS) entry which is preliminary data.</text>
</comment>
<evidence type="ECO:0000256" key="1">
    <source>
        <dbReference type="SAM" id="Phobius"/>
    </source>
</evidence>
<dbReference type="EMBL" id="JBBYHT010000001">
    <property type="protein sequence ID" value="MEL1246700.1"/>
    <property type="molecule type" value="Genomic_DNA"/>
</dbReference>
<dbReference type="RefSeq" id="WP_341681329.1">
    <property type="nucleotide sequence ID" value="NZ_JBBYHT010000001.1"/>
</dbReference>
<organism evidence="2 3">
    <name type="scientific">Flavobacterium helocola</name>
    <dbReference type="NCBI Taxonomy" id="3139139"/>
    <lineage>
        <taxon>Bacteria</taxon>
        <taxon>Pseudomonadati</taxon>
        <taxon>Bacteroidota</taxon>
        <taxon>Flavobacteriia</taxon>
        <taxon>Flavobacteriales</taxon>
        <taxon>Flavobacteriaceae</taxon>
        <taxon>Flavobacterium</taxon>
    </lineage>
</organism>
<evidence type="ECO:0000313" key="2">
    <source>
        <dbReference type="EMBL" id="MEL1246700.1"/>
    </source>
</evidence>
<gene>
    <name evidence="2" type="ORF">AAEO58_01455</name>
</gene>
<keyword evidence="1" id="KW-0812">Transmembrane</keyword>
<accession>A0ABU9I3C7</accession>